<dbReference type="Proteomes" id="UP001163266">
    <property type="component" value="Chromosome"/>
</dbReference>
<evidence type="ECO:0000259" key="1">
    <source>
        <dbReference type="PROSITE" id="PS51704"/>
    </source>
</evidence>
<dbReference type="EMBL" id="CP110257">
    <property type="protein sequence ID" value="UZD55640.1"/>
    <property type="molecule type" value="Genomic_DNA"/>
</dbReference>
<dbReference type="InterPro" id="IPR030395">
    <property type="entry name" value="GP_PDE_dom"/>
</dbReference>
<sequence>MSTAFRLEPWPYPRWIAHRGAGKLAPENTLAAFRVGAAHGYRMFECDAKLSGDGVPFLLHDATLERTTSARGQAAEWTWAELSRLDAGGWHSRSYAGEPPPTLEAVVRFVLRNGHALNIEIKPSPGAEALTGQAVAEHCRRWWSATPGAVPPLLTSFKPAALRAARAAAPELPRGLLLDHWWEGWWDEAQALDCSAVVAHFGMLDAAAVEGLRAAGMRCLAYTVNDACEADRLLQAGVDGLITDAVDRFAPGEGLLD</sequence>
<dbReference type="RefSeq" id="WP_264893394.1">
    <property type="nucleotide sequence ID" value="NZ_CP110257.1"/>
</dbReference>
<keyword evidence="2" id="KW-0378">Hydrolase</keyword>
<dbReference type="EC" id="3.1.4.46" evidence="2"/>
<dbReference type="Gene3D" id="3.20.20.190">
    <property type="entry name" value="Phosphatidylinositol (PI) phosphodiesterase"/>
    <property type="match status" value="1"/>
</dbReference>
<dbReference type="GO" id="GO:0008889">
    <property type="term" value="F:glycerophosphodiester phosphodiesterase activity"/>
    <property type="evidence" value="ECO:0007669"/>
    <property type="project" value="UniProtKB-EC"/>
</dbReference>
<dbReference type="SUPFAM" id="SSF51695">
    <property type="entry name" value="PLC-like phosphodiesterases"/>
    <property type="match status" value="1"/>
</dbReference>
<name>A0ABY6MUF6_9BURK</name>
<evidence type="ECO:0000313" key="2">
    <source>
        <dbReference type="EMBL" id="UZD55640.1"/>
    </source>
</evidence>
<reference evidence="2" key="1">
    <citation type="submission" date="2022-10" db="EMBL/GenBank/DDBJ databases">
        <title>Complete genome sequence of Schlegelella aquatica LMG 23380.</title>
        <authorList>
            <person name="Musilova J."/>
            <person name="Kourilova X."/>
            <person name="Bezdicek M."/>
            <person name="Hermankova K."/>
            <person name="Obruca S."/>
            <person name="Sedlar K."/>
        </authorList>
    </citation>
    <scope>NUCLEOTIDE SEQUENCE</scope>
    <source>
        <strain evidence="2">LMG 23380</strain>
    </source>
</reference>
<dbReference type="PANTHER" id="PTHR46211">
    <property type="entry name" value="GLYCEROPHOSPHORYL DIESTER PHOSPHODIESTERASE"/>
    <property type="match status" value="1"/>
</dbReference>
<dbReference type="PANTHER" id="PTHR46211:SF1">
    <property type="entry name" value="GLYCEROPHOSPHODIESTER PHOSPHODIESTERASE, CYTOPLASMIC"/>
    <property type="match status" value="1"/>
</dbReference>
<proteinExistence type="predicted"/>
<dbReference type="Pfam" id="PF03009">
    <property type="entry name" value="GDPD"/>
    <property type="match status" value="1"/>
</dbReference>
<dbReference type="InterPro" id="IPR017946">
    <property type="entry name" value="PLC-like_Pdiesterase_TIM-brl"/>
</dbReference>
<protein>
    <submittedName>
        <fullName evidence="2">Glycerophosphodiester phosphodiesterase</fullName>
        <ecNumber evidence="2">3.1.4.46</ecNumber>
    </submittedName>
</protein>
<keyword evidence="3" id="KW-1185">Reference proteome</keyword>
<gene>
    <name evidence="2" type="primary">ugpQ</name>
    <name evidence="2" type="ORF">OMP39_03365</name>
</gene>
<accession>A0ABY6MUF6</accession>
<feature type="domain" description="GP-PDE" evidence="1">
    <location>
        <begin position="13"/>
        <end position="253"/>
    </location>
</feature>
<dbReference type="PROSITE" id="PS51704">
    <property type="entry name" value="GP_PDE"/>
    <property type="match status" value="1"/>
</dbReference>
<dbReference type="NCBIfam" id="NF006989">
    <property type="entry name" value="PRK09454.1"/>
    <property type="match status" value="1"/>
</dbReference>
<evidence type="ECO:0000313" key="3">
    <source>
        <dbReference type="Proteomes" id="UP001163266"/>
    </source>
</evidence>
<organism evidence="2 3">
    <name type="scientific">Caldimonas aquatica</name>
    <dbReference type="NCBI Taxonomy" id="376175"/>
    <lineage>
        <taxon>Bacteria</taxon>
        <taxon>Pseudomonadati</taxon>
        <taxon>Pseudomonadota</taxon>
        <taxon>Betaproteobacteria</taxon>
        <taxon>Burkholderiales</taxon>
        <taxon>Sphaerotilaceae</taxon>
        <taxon>Caldimonas</taxon>
    </lineage>
</organism>